<dbReference type="InterPro" id="IPR027417">
    <property type="entry name" value="P-loop_NTPase"/>
</dbReference>
<name>A0A931H5P3_9BURK</name>
<keyword evidence="8" id="KW-0175">Coiled coil</keyword>
<dbReference type="EMBL" id="JADWYS010000001">
    <property type="protein sequence ID" value="MBG9389051.1"/>
    <property type="molecule type" value="Genomic_DNA"/>
</dbReference>
<dbReference type="GO" id="GO:0005524">
    <property type="term" value="F:ATP binding"/>
    <property type="evidence" value="ECO:0007669"/>
    <property type="project" value="UniProtKB-KW"/>
</dbReference>
<dbReference type="EC" id="2.7.10.2" evidence="13"/>
<comment type="subcellular location">
    <subcellularLocation>
        <location evidence="1">Cell membrane</location>
        <topology evidence="1">Multi-pass membrane protein</topology>
    </subcellularLocation>
</comment>
<evidence type="ECO:0000256" key="10">
    <source>
        <dbReference type="SAM" id="Phobius"/>
    </source>
</evidence>
<feature type="region of interest" description="Disordered" evidence="9">
    <location>
        <begin position="144"/>
        <end position="168"/>
    </location>
</feature>
<keyword evidence="13" id="KW-0808">Transferase</keyword>
<evidence type="ECO:0000313" key="13">
    <source>
        <dbReference type="EMBL" id="MBG9389051.1"/>
    </source>
</evidence>
<evidence type="ECO:0000259" key="11">
    <source>
        <dbReference type="Pfam" id="PF02706"/>
    </source>
</evidence>
<dbReference type="InterPro" id="IPR033756">
    <property type="entry name" value="YlxH/NBP35"/>
</dbReference>
<feature type="domain" description="Polysaccharide chain length determinant N-terminal" evidence="11">
    <location>
        <begin position="42"/>
        <end position="136"/>
    </location>
</feature>
<dbReference type="Pfam" id="PF13807">
    <property type="entry name" value="GNVR"/>
    <property type="match status" value="1"/>
</dbReference>
<dbReference type="CDD" id="cd05387">
    <property type="entry name" value="BY-kinase"/>
    <property type="match status" value="1"/>
</dbReference>
<dbReference type="InterPro" id="IPR032807">
    <property type="entry name" value="GNVR"/>
</dbReference>
<keyword evidence="4" id="KW-0547">Nucleotide-binding</keyword>
<dbReference type="Pfam" id="PF02706">
    <property type="entry name" value="Wzz"/>
    <property type="match status" value="1"/>
</dbReference>
<accession>A0A931H5P3</accession>
<dbReference type="Proteomes" id="UP000651050">
    <property type="component" value="Unassembled WGS sequence"/>
</dbReference>
<dbReference type="GO" id="GO:0004715">
    <property type="term" value="F:non-membrane spanning protein tyrosine kinase activity"/>
    <property type="evidence" value="ECO:0007669"/>
    <property type="project" value="UniProtKB-EC"/>
</dbReference>
<proteinExistence type="predicted"/>
<dbReference type="InterPro" id="IPR050445">
    <property type="entry name" value="Bact_polysacc_biosynth/exp"/>
</dbReference>
<dbReference type="NCBIfam" id="TIGR01007">
    <property type="entry name" value="eps_fam"/>
    <property type="match status" value="1"/>
</dbReference>
<feature type="transmembrane region" description="Helical" evidence="10">
    <location>
        <begin position="56"/>
        <end position="76"/>
    </location>
</feature>
<evidence type="ECO:0000313" key="14">
    <source>
        <dbReference type="Proteomes" id="UP000651050"/>
    </source>
</evidence>
<dbReference type="Gene3D" id="3.40.50.300">
    <property type="entry name" value="P-loop containing nucleotide triphosphate hydrolases"/>
    <property type="match status" value="1"/>
</dbReference>
<keyword evidence="14" id="KW-1185">Reference proteome</keyword>
<evidence type="ECO:0000256" key="8">
    <source>
        <dbReference type="SAM" id="Coils"/>
    </source>
</evidence>
<evidence type="ECO:0000256" key="9">
    <source>
        <dbReference type="SAM" id="MobiDB-lite"/>
    </source>
</evidence>
<evidence type="ECO:0000256" key="5">
    <source>
        <dbReference type="ARBA" id="ARBA00022840"/>
    </source>
</evidence>
<keyword evidence="3 10" id="KW-0812">Transmembrane</keyword>
<organism evidence="13 14">
    <name type="scientific">Caenimonas aquaedulcis</name>
    <dbReference type="NCBI Taxonomy" id="2793270"/>
    <lineage>
        <taxon>Bacteria</taxon>
        <taxon>Pseudomonadati</taxon>
        <taxon>Pseudomonadota</taxon>
        <taxon>Betaproteobacteria</taxon>
        <taxon>Burkholderiales</taxon>
        <taxon>Comamonadaceae</taxon>
        <taxon>Caenimonas</taxon>
    </lineage>
</organism>
<dbReference type="RefSeq" id="WP_196986867.1">
    <property type="nucleotide sequence ID" value="NZ_JADWYS010000001.1"/>
</dbReference>
<keyword evidence="2" id="KW-1003">Cell membrane</keyword>
<dbReference type="PANTHER" id="PTHR32309">
    <property type="entry name" value="TYROSINE-PROTEIN KINASE"/>
    <property type="match status" value="1"/>
</dbReference>
<evidence type="ECO:0000256" key="3">
    <source>
        <dbReference type="ARBA" id="ARBA00022692"/>
    </source>
</evidence>
<dbReference type="InterPro" id="IPR005702">
    <property type="entry name" value="Wzc-like_C"/>
</dbReference>
<feature type="domain" description="Tyrosine-protein kinase G-rich" evidence="12">
    <location>
        <begin position="431"/>
        <end position="501"/>
    </location>
</feature>
<dbReference type="AlphaFoldDB" id="A0A931H5P3"/>
<dbReference type="InterPro" id="IPR003856">
    <property type="entry name" value="LPS_length_determ_N"/>
</dbReference>
<evidence type="ECO:0000256" key="7">
    <source>
        <dbReference type="ARBA" id="ARBA00023136"/>
    </source>
</evidence>
<feature type="transmembrane region" description="Helical" evidence="10">
    <location>
        <begin position="484"/>
        <end position="505"/>
    </location>
</feature>
<keyword evidence="6 10" id="KW-1133">Transmembrane helix</keyword>
<reference evidence="13" key="1">
    <citation type="submission" date="2020-11" db="EMBL/GenBank/DDBJ databases">
        <title>Bacterial whole genome sequence for Caenimonas sp. DR4.4.</title>
        <authorList>
            <person name="Le V."/>
            <person name="Ko S.-R."/>
            <person name="Ahn C.-Y."/>
            <person name="Oh H.-M."/>
        </authorList>
    </citation>
    <scope>NUCLEOTIDE SEQUENCE</scope>
    <source>
        <strain evidence="13">DR4.4</strain>
    </source>
</reference>
<feature type="coiled-coil region" evidence="8">
    <location>
        <begin position="256"/>
        <end position="327"/>
    </location>
</feature>
<evidence type="ECO:0000256" key="4">
    <source>
        <dbReference type="ARBA" id="ARBA00022741"/>
    </source>
</evidence>
<gene>
    <name evidence="13" type="ORF">I5803_13530</name>
</gene>
<keyword evidence="5" id="KW-0067">ATP-binding</keyword>
<evidence type="ECO:0000256" key="6">
    <source>
        <dbReference type="ARBA" id="ARBA00022989"/>
    </source>
</evidence>
<keyword evidence="7 10" id="KW-0472">Membrane</keyword>
<evidence type="ECO:0000259" key="12">
    <source>
        <dbReference type="Pfam" id="PF13807"/>
    </source>
</evidence>
<evidence type="ECO:0000256" key="2">
    <source>
        <dbReference type="ARBA" id="ARBA00022475"/>
    </source>
</evidence>
<sequence length="774" mass="84814">MAHETIPSPLTHRPTELALRHPYMLQSPMERQAEEEDDASALTLTDLLGMILKHKWTLLLVVLVSTGIAGINTFLLRPTYRATTVLQIERAPARVVDFNRGNVDLEQASVDEYLGLKTQYELLRSRSLAERVIDELQLDRTRPANAVPGAMPKGPAAGQESAASAPPPEGYIGRIVSGYRKLSTPSTADPDILGREAVVGAFLGALAVEPVQNSRLVRLSVDNVDPALAARIANTTAQTFVSLGQERRIESSGYAKTFLEDQIKQMKVKLEESERKLNQYAQKKEILTLDDKTSAINQTYIDYAAALARAEQERIRTEALYNEVKANPERATQSLDNKTVQTYKEQKAKLELEYQQNLRIFKPDFPKMQQIRAQIAEVDAQIKTEMLAVGAVIKAQYETAKAQEALLRERLGSTRKQVLSTQDNSIDLNLLKREVDTNRQLYDSLLERLKQVNISSNLTTNNLSIVDAAAVPLFPYKPNLQSNLLAGLGIGLFLGLCLVFLLEYLDDSIRFPDMVERVLGVPLMGVVPVGDKKRSDAGSIAIDVHTDPRSSMAEAYRSVRTALQFSTSHGAPRRLLVTSTTRDEGKSTTALALSINFAQMGHHVLLVDGDMRNPSIHKMLGIPNETGLSNLLSDDARGESLIQPTVVPNMSVLTAGPSPPNPVDLLMGPKLLALLDKASAVGITHVIVDGPPVLGIADSIVLGNQIQDMLFIVRAGSTRKASIRDALRRLRLSGLSPRGAVLTFAQARTLQGYGAYYGYGEHAEAAAALTNRRS</sequence>
<protein>
    <submittedName>
        <fullName evidence="13">Polysaccharide biosynthesis tyrosine autokinase</fullName>
        <ecNumber evidence="13">2.7.10.2</ecNumber>
    </submittedName>
</protein>
<dbReference type="PANTHER" id="PTHR32309:SF13">
    <property type="entry name" value="FERRIC ENTEROBACTIN TRANSPORT PROTEIN FEPE"/>
    <property type="match status" value="1"/>
</dbReference>
<dbReference type="Pfam" id="PF10609">
    <property type="entry name" value="ParA"/>
    <property type="match status" value="1"/>
</dbReference>
<comment type="caution">
    <text evidence="13">The sequence shown here is derived from an EMBL/GenBank/DDBJ whole genome shotgun (WGS) entry which is preliminary data.</text>
</comment>
<dbReference type="SUPFAM" id="SSF52540">
    <property type="entry name" value="P-loop containing nucleoside triphosphate hydrolases"/>
    <property type="match status" value="1"/>
</dbReference>
<evidence type="ECO:0000256" key="1">
    <source>
        <dbReference type="ARBA" id="ARBA00004651"/>
    </source>
</evidence>
<dbReference type="GO" id="GO:0005886">
    <property type="term" value="C:plasma membrane"/>
    <property type="evidence" value="ECO:0007669"/>
    <property type="project" value="UniProtKB-SubCell"/>
</dbReference>